<keyword evidence="2" id="KW-0812">Transmembrane</keyword>
<keyword evidence="2" id="KW-0472">Membrane</keyword>
<organism evidence="3 4">
    <name type="scientific">Dipteronia sinensis</name>
    <dbReference type="NCBI Taxonomy" id="43782"/>
    <lineage>
        <taxon>Eukaryota</taxon>
        <taxon>Viridiplantae</taxon>
        <taxon>Streptophyta</taxon>
        <taxon>Embryophyta</taxon>
        <taxon>Tracheophyta</taxon>
        <taxon>Spermatophyta</taxon>
        <taxon>Magnoliopsida</taxon>
        <taxon>eudicotyledons</taxon>
        <taxon>Gunneridae</taxon>
        <taxon>Pentapetalae</taxon>
        <taxon>rosids</taxon>
        <taxon>malvids</taxon>
        <taxon>Sapindales</taxon>
        <taxon>Sapindaceae</taxon>
        <taxon>Hippocastanoideae</taxon>
        <taxon>Acereae</taxon>
        <taxon>Dipteronia</taxon>
    </lineage>
</organism>
<feature type="compositionally biased region" description="Pro residues" evidence="1">
    <location>
        <begin position="456"/>
        <end position="477"/>
    </location>
</feature>
<evidence type="ECO:0000256" key="1">
    <source>
        <dbReference type="SAM" id="MobiDB-lite"/>
    </source>
</evidence>
<evidence type="ECO:0000256" key="2">
    <source>
        <dbReference type="SAM" id="Phobius"/>
    </source>
</evidence>
<keyword evidence="2" id="KW-1133">Transmembrane helix</keyword>
<dbReference type="AlphaFoldDB" id="A0AAE0B2T9"/>
<evidence type="ECO:0000313" key="3">
    <source>
        <dbReference type="EMBL" id="KAK3228958.1"/>
    </source>
</evidence>
<feature type="transmembrane region" description="Helical" evidence="2">
    <location>
        <begin position="406"/>
        <end position="430"/>
    </location>
</feature>
<name>A0AAE0B2T9_9ROSI</name>
<dbReference type="InterPro" id="IPR004158">
    <property type="entry name" value="DUF247_pln"/>
</dbReference>
<accession>A0AAE0B2T9</accession>
<protein>
    <submittedName>
        <fullName evidence="3">Uncharacterized protein</fullName>
    </submittedName>
</protein>
<dbReference type="PANTHER" id="PTHR31170">
    <property type="entry name" value="BNAC04G53230D PROTEIN"/>
    <property type="match status" value="1"/>
</dbReference>
<gene>
    <name evidence="3" type="ORF">Dsin_000839</name>
</gene>
<dbReference type="PANTHER" id="PTHR31170:SF18">
    <property type="entry name" value="(WILD MALAYSIAN BANANA) HYPOTHETICAL PROTEIN"/>
    <property type="match status" value="1"/>
</dbReference>
<proteinExistence type="predicted"/>
<evidence type="ECO:0000313" key="4">
    <source>
        <dbReference type="Proteomes" id="UP001281410"/>
    </source>
</evidence>
<dbReference type="EMBL" id="JANJYJ010000001">
    <property type="protein sequence ID" value="KAK3228958.1"/>
    <property type="molecule type" value="Genomic_DNA"/>
</dbReference>
<reference evidence="3" key="1">
    <citation type="journal article" date="2023" name="Plant J.">
        <title>Genome sequences and population genomics provide insights into the demographic history, inbreeding, and mutation load of two 'living fossil' tree species of Dipteronia.</title>
        <authorList>
            <person name="Feng Y."/>
            <person name="Comes H.P."/>
            <person name="Chen J."/>
            <person name="Zhu S."/>
            <person name="Lu R."/>
            <person name="Zhang X."/>
            <person name="Li P."/>
            <person name="Qiu J."/>
            <person name="Olsen K.M."/>
            <person name="Qiu Y."/>
        </authorList>
    </citation>
    <scope>NUCLEOTIDE SEQUENCE</scope>
    <source>
        <strain evidence="3">NBL</strain>
    </source>
</reference>
<dbReference type="Pfam" id="PF03140">
    <property type="entry name" value="DUF247"/>
    <property type="match status" value="1"/>
</dbReference>
<feature type="region of interest" description="Disordered" evidence="1">
    <location>
        <begin position="439"/>
        <end position="487"/>
    </location>
</feature>
<comment type="caution">
    <text evidence="3">The sequence shown here is derived from an EMBL/GenBank/DDBJ whole genome shotgun (WGS) entry which is preliminary data.</text>
</comment>
<dbReference type="Proteomes" id="UP001281410">
    <property type="component" value="Unassembled WGS sequence"/>
</dbReference>
<keyword evidence="4" id="KW-1185">Reference proteome</keyword>
<sequence>MAESKWVIEVKEMLDHMVDATTEISHWNKRSIYKVPACVTDLNKKAYRPQIVSFGPYHHGEAHFEPMEEHKQRALLHFLKRSGKPLESFVDSLQLVVEDLKNSYDLLDLEWQIDDTGDFLQMMIRDGCFMLEILRTSTHSFEDYVHNDPIFGSHGKLYIMPYIKRDMLMLENQLPMLVLEKLIAVETNNTKDEDYVNKLIIKFCSPGTHKHVSNMDKCLHVLDVYRKSLLHQEQPRKKTRHHRRLRKSVGDDDDHIIPTATELHEAGIRFRRSQSFSLKDITFKNGVLKLPLVVIDDATESMFLNLMAFERFHVGAGNEITSYIFFMDNLIDNEKDVALLQSKGIIQNVMGSDKALAKLFNSLSNDITLDPESNLNIVHKQVNNYWKKPWNAWRANLMHTYFTNPWAILSLIAAFFLFALTIVQTIYTVYPYYQDQSNSPPPPPLLAPPLAVAPGPSLPPQPMASPGHNPPPPPPMASPKHNPPPHH</sequence>